<gene>
    <name evidence="1" type="ORF">CBI36_00850</name>
</gene>
<dbReference type="AlphaFoldDB" id="A0ABC8C9E7"/>
<dbReference type="Proteomes" id="UP000198285">
    <property type="component" value="Chromosome"/>
</dbReference>
<accession>A0ABC8C9E7</accession>
<sequence length="88" mass="10165">MLAVEEKYIYITPLRFLFSKNFETTDGKSIISYFEALKWKGLLLKKPNAKILSKNSSVRGMIIDKEDEWSEAIITLEDFVKVIGNIFS</sequence>
<evidence type="ECO:0000313" key="1">
    <source>
        <dbReference type="EMBL" id="ASL39133.1"/>
    </source>
</evidence>
<dbReference type="EMBL" id="CP022374">
    <property type="protein sequence ID" value="ASL39133.1"/>
    <property type="molecule type" value="Genomic_DNA"/>
</dbReference>
<dbReference type="RefSeq" id="WP_089178396.1">
    <property type="nucleotide sequence ID" value="NZ_CP022374.1"/>
</dbReference>
<evidence type="ECO:0000313" key="2">
    <source>
        <dbReference type="Proteomes" id="UP000198285"/>
    </source>
</evidence>
<proteinExistence type="predicted"/>
<reference evidence="1 2" key="1">
    <citation type="submission" date="2017-05" db="EMBL/GenBank/DDBJ databases">
        <title>The gut commensal microbiome of Drosophila is modified by the endosymbiont Wolbachia.</title>
        <authorList>
            <person name="Simhadri R.K."/>
            <person name="Guo R."/>
            <person name="Fast E.M."/>
            <person name="Schultz M.J."/>
            <person name="Vaisman N."/>
            <person name="Slatko B."/>
            <person name="Frydman H.M."/>
        </authorList>
    </citation>
    <scope>NUCLEOTIDE SEQUENCE [LARGE SCALE GENOMIC DNA]</scope>
    <source>
        <strain evidence="2">dm</strain>
    </source>
</reference>
<name>A0ABC8C9E7_9PROT</name>
<protein>
    <submittedName>
        <fullName evidence="1">Uncharacterized protein</fullName>
    </submittedName>
</protein>
<organism evidence="1 2">
    <name type="scientific">Acetobacter oryzifermentans</name>
    <dbReference type="NCBI Taxonomy" id="1633874"/>
    <lineage>
        <taxon>Bacteria</taxon>
        <taxon>Pseudomonadati</taxon>
        <taxon>Pseudomonadota</taxon>
        <taxon>Alphaproteobacteria</taxon>
        <taxon>Acetobacterales</taxon>
        <taxon>Acetobacteraceae</taxon>
        <taxon>Acetobacter</taxon>
    </lineage>
</organism>